<evidence type="ECO:0000256" key="4">
    <source>
        <dbReference type="ARBA" id="ARBA00022989"/>
    </source>
</evidence>
<feature type="transmembrane region" description="Helical" evidence="6">
    <location>
        <begin position="145"/>
        <end position="165"/>
    </location>
</feature>
<organism evidence="7 8">
    <name type="scientific">Cyanobium gracile UHCC 0281</name>
    <dbReference type="NCBI Taxonomy" id="3110309"/>
    <lineage>
        <taxon>Bacteria</taxon>
        <taxon>Bacillati</taxon>
        <taxon>Cyanobacteriota</taxon>
        <taxon>Cyanophyceae</taxon>
        <taxon>Synechococcales</taxon>
        <taxon>Prochlorococcaceae</taxon>
        <taxon>Cyanobium</taxon>
    </lineage>
</organism>
<evidence type="ECO:0000256" key="5">
    <source>
        <dbReference type="ARBA" id="ARBA00023136"/>
    </source>
</evidence>
<evidence type="ECO:0000313" key="7">
    <source>
        <dbReference type="EMBL" id="MEA5441348.1"/>
    </source>
</evidence>
<keyword evidence="5 6" id="KW-0472">Membrane</keyword>
<feature type="transmembrane region" description="Helical" evidence="6">
    <location>
        <begin position="225"/>
        <end position="248"/>
    </location>
</feature>
<gene>
    <name evidence="7" type="ORF">VB739_02125</name>
</gene>
<evidence type="ECO:0000313" key="8">
    <source>
        <dbReference type="Proteomes" id="UP001302329"/>
    </source>
</evidence>
<evidence type="ECO:0000256" key="3">
    <source>
        <dbReference type="ARBA" id="ARBA00022692"/>
    </source>
</evidence>
<accession>A0ABU5SSE4</accession>
<reference evidence="7 8" key="1">
    <citation type="submission" date="2023-12" db="EMBL/GenBank/DDBJ databases">
        <title>Baltic Sea Cyanobacteria.</title>
        <authorList>
            <person name="Delbaje E."/>
            <person name="Fewer D.P."/>
            <person name="Shishido T.K."/>
        </authorList>
    </citation>
    <scope>NUCLEOTIDE SEQUENCE [LARGE SCALE GENOMIC DNA]</scope>
    <source>
        <strain evidence="7 8">UHCC 0281</strain>
    </source>
</reference>
<feature type="transmembrane region" description="Helical" evidence="6">
    <location>
        <begin position="254"/>
        <end position="279"/>
    </location>
</feature>
<comment type="caution">
    <text evidence="7">The sequence shown here is derived from an EMBL/GenBank/DDBJ whole genome shotgun (WGS) entry which is preliminary data.</text>
</comment>
<feature type="transmembrane region" description="Helical" evidence="6">
    <location>
        <begin position="185"/>
        <end position="213"/>
    </location>
</feature>
<dbReference type="Pfam" id="PF03631">
    <property type="entry name" value="Virul_fac_BrkB"/>
    <property type="match status" value="1"/>
</dbReference>
<dbReference type="PANTHER" id="PTHR30213">
    <property type="entry name" value="INNER MEMBRANE PROTEIN YHJD"/>
    <property type="match status" value="1"/>
</dbReference>
<dbReference type="PANTHER" id="PTHR30213:SF1">
    <property type="entry name" value="INNER MEMBRANE PROTEIN YHJD"/>
    <property type="match status" value="1"/>
</dbReference>
<evidence type="ECO:0000256" key="1">
    <source>
        <dbReference type="ARBA" id="ARBA00004651"/>
    </source>
</evidence>
<keyword evidence="3 6" id="KW-0812">Transmembrane</keyword>
<dbReference type="RefSeq" id="WP_323355495.1">
    <property type="nucleotide sequence ID" value="NZ_JAYGHY010000004.1"/>
</dbReference>
<name>A0ABU5SSE4_9CYAN</name>
<proteinExistence type="predicted"/>
<keyword evidence="8" id="KW-1185">Reference proteome</keyword>
<keyword evidence="4 6" id="KW-1133">Transmembrane helix</keyword>
<protein>
    <submittedName>
        <fullName evidence="7">YhjD/YihY/BrkB family envelope integrity protein</fullName>
    </submittedName>
</protein>
<evidence type="ECO:0000256" key="6">
    <source>
        <dbReference type="SAM" id="Phobius"/>
    </source>
</evidence>
<dbReference type="InterPro" id="IPR017039">
    <property type="entry name" value="Virul_fac_BrkB"/>
</dbReference>
<dbReference type="Proteomes" id="UP001302329">
    <property type="component" value="Unassembled WGS sequence"/>
</dbReference>
<feature type="transmembrane region" description="Helical" evidence="6">
    <location>
        <begin position="90"/>
        <end position="111"/>
    </location>
</feature>
<sequence>MSWRRRFRPIWKAYALWLRADCVDLSAAFAYHTLQSFFPALLIALSVASRLLGRDMERVDRLLVYVAQVLPASSLPDVEATLRRFTNQGFGAGLLGLVLLALNASNIYLTLQRGADRLWWNRPFGLDNLRWQQHVARFLTLRLKALSLILFVGVLIVVDQLFSTVRLFGSSGFQDQLKAYLPKPLLLLSSLSFGLDLLLSLLISFAATLVFLWLLPSRRIPFRPLIPGALLVSISLTLSNLLLGRILIALGWRFQAYGVVGAVLLLTLWVWLVGVVLYFGQCFSVVLSGGAAGGPSTPLPR</sequence>
<evidence type="ECO:0000256" key="2">
    <source>
        <dbReference type="ARBA" id="ARBA00022475"/>
    </source>
</evidence>
<dbReference type="PIRSF" id="PIRSF035875">
    <property type="entry name" value="RNase_BN"/>
    <property type="match status" value="1"/>
</dbReference>
<dbReference type="EMBL" id="JAYGHY010000004">
    <property type="protein sequence ID" value="MEA5441348.1"/>
    <property type="molecule type" value="Genomic_DNA"/>
</dbReference>
<keyword evidence="2" id="KW-1003">Cell membrane</keyword>
<comment type="subcellular location">
    <subcellularLocation>
        <location evidence="1">Cell membrane</location>
        <topology evidence="1">Multi-pass membrane protein</topology>
    </subcellularLocation>
</comment>